<gene>
    <name evidence="3" type="ORF">FYJ85_07400</name>
</gene>
<feature type="transmembrane region" description="Helical" evidence="2">
    <location>
        <begin position="96"/>
        <end position="117"/>
    </location>
</feature>
<keyword evidence="2" id="KW-1133">Transmembrane helix</keyword>
<feature type="transmembrane region" description="Helical" evidence="2">
    <location>
        <begin position="52"/>
        <end position="76"/>
    </location>
</feature>
<accession>A0A844G1S8</accession>
<dbReference type="Proteomes" id="UP000435649">
    <property type="component" value="Unassembled WGS sequence"/>
</dbReference>
<keyword evidence="2" id="KW-0472">Membrane</keyword>
<dbReference type="RefSeq" id="WP_154417651.1">
    <property type="nucleotide sequence ID" value="NZ_CALXOB010000030.1"/>
</dbReference>
<evidence type="ECO:0000256" key="2">
    <source>
        <dbReference type="SAM" id="Phobius"/>
    </source>
</evidence>
<proteinExistence type="predicted"/>
<dbReference type="EMBL" id="VUNS01000006">
    <property type="protein sequence ID" value="MST96872.1"/>
    <property type="molecule type" value="Genomic_DNA"/>
</dbReference>
<comment type="caution">
    <text evidence="3">The sequence shown here is derived from an EMBL/GenBank/DDBJ whole genome shotgun (WGS) entry which is preliminary data.</text>
</comment>
<keyword evidence="1" id="KW-0175">Coiled coil</keyword>
<name>A0A844G1S8_9BACT</name>
<feature type="coiled-coil region" evidence="1">
    <location>
        <begin position="229"/>
        <end position="288"/>
    </location>
</feature>
<keyword evidence="4" id="KW-1185">Reference proteome</keyword>
<keyword evidence="2" id="KW-0812">Transmembrane</keyword>
<sequence length="290" mass="32143">MKRTFAAAAALSGTVCFGILWLNNLISARRYYALLFRGEYTDRFPPGFAPLLDWSTVDVSTVTTFIPFFGFVLILYRIFRPAEDPGCPFFPGYDRFNLALGLLGTIWGIILVGYYPAEQITIAALMRCLHTAMFSTLVAVAWVMVLMPAAVLPLLRSCRGSGPEDEPELDRLIGRISAGLAAATEELRSSTAESARFRAGLAETAGALRELRQNAAAGREAETAWQKSAAETLNALAEAIRRLDLHQQRLREENGRLSAENAELNRQLTVSEDTIRELRQTIEQIRSALR</sequence>
<feature type="transmembrane region" description="Helical" evidence="2">
    <location>
        <begin position="129"/>
        <end position="155"/>
    </location>
</feature>
<dbReference type="AlphaFoldDB" id="A0A844G1S8"/>
<evidence type="ECO:0000313" key="3">
    <source>
        <dbReference type="EMBL" id="MST96872.1"/>
    </source>
</evidence>
<protein>
    <submittedName>
        <fullName evidence="3">Uncharacterized protein</fullName>
    </submittedName>
</protein>
<evidence type="ECO:0000313" key="4">
    <source>
        <dbReference type="Proteomes" id="UP000435649"/>
    </source>
</evidence>
<organism evidence="3 4">
    <name type="scientific">Victivallis lenta</name>
    <dbReference type="NCBI Taxonomy" id="2606640"/>
    <lineage>
        <taxon>Bacteria</taxon>
        <taxon>Pseudomonadati</taxon>
        <taxon>Lentisphaerota</taxon>
        <taxon>Lentisphaeria</taxon>
        <taxon>Victivallales</taxon>
        <taxon>Victivallaceae</taxon>
        <taxon>Victivallis</taxon>
    </lineage>
</organism>
<reference evidence="3 4" key="1">
    <citation type="submission" date="2019-08" db="EMBL/GenBank/DDBJ databases">
        <title>In-depth cultivation of the pig gut microbiome towards novel bacterial diversity and tailored functional studies.</title>
        <authorList>
            <person name="Wylensek D."/>
            <person name="Hitch T.C.A."/>
            <person name="Clavel T."/>
        </authorList>
    </citation>
    <scope>NUCLEOTIDE SEQUENCE [LARGE SCALE GENOMIC DNA]</scope>
    <source>
        <strain evidence="3 4">BBE-744-WT-12</strain>
    </source>
</reference>
<evidence type="ECO:0000256" key="1">
    <source>
        <dbReference type="SAM" id="Coils"/>
    </source>
</evidence>